<gene>
    <name evidence="2" type="ORF">Egran_01008</name>
</gene>
<keyword evidence="3" id="KW-1185">Reference proteome</keyword>
<dbReference type="OrthoDB" id="444631at2759"/>
<protein>
    <submittedName>
        <fullName evidence="2">Uncharacterized protein</fullName>
    </submittedName>
</protein>
<dbReference type="AlphaFoldDB" id="A0A232M4G6"/>
<organism evidence="2 3">
    <name type="scientific">Elaphomyces granulatus</name>
    <dbReference type="NCBI Taxonomy" id="519963"/>
    <lineage>
        <taxon>Eukaryota</taxon>
        <taxon>Fungi</taxon>
        <taxon>Dikarya</taxon>
        <taxon>Ascomycota</taxon>
        <taxon>Pezizomycotina</taxon>
        <taxon>Eurotiomycetes</taxon>
        <taxon>Eurotiomycetidae</taxon>
        <taxon>Eurotiales</taxon>
        <taxon>Elaphomycetaceae</taxon>
        <taxon>Elaphomyces</taxon>
    </lineage>
</organism>
<comment type="caution">
    <text evidence="2">The sequence shown here is derived from an EMBL/GenBank/DDBJ whole genome shotgun (WGS) entry which is preliminary data.</text>
</comment>
<sequence>MDDGFLTVASACLCAGTAILYERIQIIYLEFAILQKNPTALQIAREEMDDIQDQSKWQFAYIFLLWTTVFAVKWGYFAEMLSKVARF</sequence>
<keyword evidence="1" id="KW-0472">Membrane</keyword>
<reference evidence="2 3" key="1">
    <citation type="journal article" date="2015" name="Environ. Microbiol.">
        <title>Metagenome sequence of Elaphomyces granulatus from sporocarp tissue reveals Ascomycota ectomycorrhizal fingerprints of genome expansion and a Proteobacteria-rich microbiome.</title>
        <authorList>
            <person name="Quandt C.A."/>
            <person name="Kohler A."/>
            <person name="Hesse C.N."/>
            <person name="Sharpton T.J."/>
            <person name="Martin F."/>
            <person name="Spatafora J.W."/>
        </authorList>
    </citation>
    <scope>NUCLEOTIDE SEQUENCE [LARGE SCALE GENOMIC DNA]</scope>
    <source>
        <strain evidence="2 3">OSC145934</strain>
    </source>
</reference>
<name>A0A232M4G6_9EURO</name>
<dbReference type="Proteomes" id="UP000243515">
    <property type="component" value="Unassembled WGS sequence"/>
</dbReference>
<proteinExistence type="predicted"/>
<evidence type="ECO:0000313" key="3">
    <source>
        <dbReference type="Proteomes" id="UP000243515"/>
    </source>
</evidence>
<accession>A0A232M4G6</accession>
<evidence type="ECO:0000256" key="1">
    <source>
        <dbReference type="SAM" id="Phobius"/>
    </source>
</evidence>
<keyword evidence="1" id="KW-1133">Transmembrane helix</keyword>
<dbReference type="EMBL" id="NPHW01002554">
    <property type="protein sequence ID" value="OXV11232.1"/>
    <property type="molecule type" value="Genomic_DNA"/>
</dbReference>
<evidence type="ECO:0000313" key="2">
    <source>
        <dbReference type="EMBL" id="OXV11232.1"/>
    </source>
</evidence>
<feature type="transmembrane region" description="Helical" evidence="1">
    <location>
        <begin position="58"/>
        <end position="77"/>
    </location>
</feature>
<keyword evidence="1" id="KW-0812">Transmembrane</keyword>